<dbReference type="Proteomes" id="UP000076532">
    <property type="component" value="Unassembled WGS sequence"/>
</dbReference>
<evidence type="ECO:0000256" key="7">
    <source>
        <dbReference type="ARBA" id="ARBA00023306"/>
    </source>
</evidence>
<evidence type="ECO:0000256" key="4">
    <source>
        <dbReference type="ARBA" id="ARBA00022763"/>
    </source>
</evidence>
<comment type="similarity">
    <text evidence="2">Belongs to the rad17/RAD24 family.</text>
</comment>
<dbReference type="PANTHER" id="PTHR12172:SF0">
    <property type="entry name" value="CELL CYCLE CHECKPOINT PROTEIN RAD17"/>
    <property type="match status" value="1"/>
</dbReference>
<dbReference type="Pfam" id="PF25812">
    <property type="entry name" value="RAD24_helical"/>
    <property type="match status" value="1"/>
</dbReference>
<evidence type="ECO:0000256" key="8">
    <source>
        <dbReference type="SAM" id="MobiDB-lite"/>
    </source>
</evidence>
<feature type="domain" description="Checkpoint protein RAD24-like helical bundle" evidence="9">
    <location>
        <begin position="413"/>
        <end position="488"/>
    </location>
</feature>
<dbReference type="AlphaFoldDB" id="A0A167VIM3"/>
<dbReference type="GO" id="GO:0033314">
    <property type="term" value="P:mitotic DNA replication checkpoint signaling"/>
    <property type="evidence" value="ECO:0007669"/>
    <property type="project" value="TreeGrafter"/>
</dbReference>
<dbReference type="STRING" id="436010.A0A167VIM3"/>
<organism evidence="10 11">
    <name type="scientific">Athelia psychrophila</name>
    <dbReference type="NCBI Taxonomy" id="1759441"/>
    <lineage>
        <taxon>Eukaryota</taxon>
        <taxon>Fungi</taxon>
        <taxon>Dikarya</taxon>
        <taxon>Basidiomycota</taxon>
        <taxon>Agaricomycotina</taxon>
        <taxon>Agaricomycetes</taxon>
        <taxon>Agaricomycetidae</taxon>
        <taxon>Atheliales</taxon>
        <taxon>Atheliaceae</taxon>
        <taxon>Athelia</taxon>
    </lineage>
</organism>
<dbReference type="GO" id="GO:0003682">
    <property type="term" value="F:chromatin binding"/>
    <property type="evidence" value="ECO:0007669"/>
    <property type="project" value="TreeGrafter"/>
</dbReference>
<keyword evidence="4" id="KW-0227">DNA damage</keyword>
<keyword evidence="6" id="KW-0539">Nucleus</keyword>
<name>A0A167VIM3_9AGAM</name>
<feature type="region of interest" description="Disordered" evidence="8">
    <location>
        <begin position="1"/>
        <end position="40"/>
    </location>
</feature>
<dbReference type="GO" id="GO:0006281">
    <property type="term" value="P:DNA repair"/>
    <property type="evidence" value="ECO:0007669"/>
    <property type="project" value="InterPro"/>
</dbReference>
<dbReference type="InterPro" id="IPR027417">
    <property type="entry name" value="P-loop_NTPase"/>
</dbReference>
<dbReference type="EMBL" id="KV417866">
    <property type="protein sequence ID" value="KZP05055.1"/>
    <property type="molecule type" value="Genomic_DNA"/>
</dbReference>
<dbReference type="GO" id="GO:0005634">
    <property type="term" value="C:nucleus"/>
    <property type="evidence" value="ECO:0007669"/>
    <property type="project" value="UniProtKB-SubCell"/>
</dbReference>
<keyword evidence="7" id="KW-0131">Cell cycle</keyword>
<proteinExistence type="inferred from homology"/>
<feature type="compositionally biased region" description="Basic residues" evidence="8">
    <location>
        <begin position="16"/>
        <end position="26"/>
    </location>
</feature>
<evidence type="ECO:0000256" key="1">
    <source>
        <dbReference type="ARBA" id="ARBA00004123"/>
    </source>
</evidence>
<dbReference type="GO" id="GO:0005524">
    <property type="term" value="F:ATP binding"/>
    <property type="evidence" value="ECO:0007669"/>
    <property type="project" value="UniProtKB-KW"/>
</dbReference>
<feature type="region of interest" description="Disordered" evidence="8">
    <location>
        <begin position="206"/>
        <end position="226"/>
    </location>
</feature>
<dbReference type="OrthoDB" id="10265971at2759"/>
<comment type="subcellular location">
    <subcellularLocation>
        <location evidence="1">Nucleus</location>
    </subcellularLocation>
</comment>
<gene>
    <name evidence="10" type="ORF">FIBSPDRAFT_914983</name>
</gene>
<feature type="compositionally biased region" description="Polar residues" evidence="8">
    <location>
        <begin position="1"/>
        <end position="13"/>
    </location>
</feature>
<sequence>MPAKSTKSTVESQTKPKSKPKPKPKTVKLDGTGIPGLRQGRGSSHSLLCVSHLNSPFPRTRASQYLELILGVIWAGRERLSQMILWVDIYQPATEADLAVHKKKVEDVRRWLLEAFEGGPSGKLKKYRRILALTGPAGTAKTATIYVLARELGFEILEWRNGVHVSESRPDTDGDHDGSYTHTGDNETLFAKFDAFMTRASACTSLFPPPASSGPHSQTPQSTSGGTRRRVILLEDLPNILHVRTQEQFHATLTALCTSASAQVPIVVVVSDVGTRGEARDEHMASGGGWGRKEAVLDVRSVLGELAGSQWVTQISYNPIAPTLLKRALQSLLSAHFSSTSQSYASQSRQPSKEVLDIVVASSNGDIRSAINALQFACIPGPTTSTSTSKRKKGEGKDKRDARVVLEAVTRRESSLALFHLMGKVLYNKRKGDAPGASRSKAETLYADSPIDSSLFSLFLHQNYPPFCTSIAECADLAEALSWADASGGETWYQANPAQFHLLALGTLHALPTPVERRGQVFCKPQFFEALRKEKAAAEAVGDVQGWLSAGADENGNGGRGWGKAEISTEFGGVFRARDCVSAMNVGSQGGGRGGKGKGVPASHRLFTMLGDAVRVRTTVLGEGDGADETFEMDEEANLGYIEEEAEAEEGGGWLETDDIEDF</sequence>
<dbReference type="GO" id="GO:0000077">
    <property type="term" value="P:DNA damage checkpoint signaling"/>
    <property type="evidence" value="ECO:0007669"/>
    <property type="project" value="TreeGrafter"/>
</dbReference>
<evidence type="ECO:0000256" key="6">
    <source>
        <dbReference type="ARBA" id="ARBA00023242"/>
    </source>
</evidence>
<dbReference type="SUPFAM" id="SSF52540">
    <property type="entry name" value="P-loop containing nucleoside triphosphate hydrolases"/>
    <property type="match status" value="1"/>
</dbReference>
<evidence type="ECO:0000259" key="9">
    <source>
        <dbReference type="Pfam" id="PF25812"/>
    </source>
</evidence>
<evidence type="ECO:0000256" key="5">
    <source>
        <dbReference type="ARBA" id="ARBA00022840"/>
    </source>
</evidence>
<protein>
    <recommendedName>
        <fullName evidence="9">Checkpoint protein RAD24-like helical bundle domain-containing protein</fullName>
    </recommendedName>
</protein>
<keyword evidence="11" id="KW-1185">Reference proteome</keyword>
<evidence type="ECO:0000256" key="3">
    <source>
        <dbReference type="ARBA" id="ARBA00022741"/>
    </source>
</evidence>
<dbReference type="InterPro" id="IPR057927">
    <property type="entry name" value="RAD24-like_helical"/>
</dbReference>
<keyword evidence="5" id="KW-0067">ATP-binding</keyword>
<dbReference type="GO" id="GO:0003689">
    <property type="term" value="F:DNA clamp loader activity"/>
    <property type="evidence" value="ECO:0007669"/>
    <property type="project" value="TreeGrafter"/>
</dbReference>
<evidence type="ECO:0000313" key="10">
    <source>
        <dbReference type="EMBL" id="KZP05055.1"/>
    </source>
</evidence>
<dbReference type="Gene3D" id="3.40.50.300">
    <property type="entry name" value="P-loop containing nucleotide triphosphate hydrolases"/>
    <property type="match status" value="1"/>
</dbReference>
<dbReference type="PANTHER" id="PTHR12172">
    <property type="entry name" value="CELL CYCLE CHECKPOINT PROTEIN RAD17"/>
    <property type="match status" value="1"/>
</dbReference>
<accession>A0A167VIM3</accession>
<evidence type="ECO:0000256" key="2">
    <source>
        <dbReference type="ARBA" id="ARBA00006168"/>
    </source>
</evidence>
<dbReference type="Pfam" id="PF03215">
    <property type="entry name" value="Rad17"/>
    <property type="match status" value="1"/>
</dbReference>
<keyword evidence="3" id="KW-0547">Nucleotide-binding</keyword>
<feature type="compositionally biased region" description="Polar residues" evidence="8">
    <location>
        <begin position="214"/>
        <end position="226"/>
    </location>
</feature>
<reference evidence="10 11" key="1">
    <citation type="journal article" date="2016" name="Mol. Biol. Evol.">
        <title>Comparative Genomics of Early-Diverging Mushroom-Forming Fungi Provides Insights into the Origins of Lignocellulose Decay Capabilities.</title>
        <authorList>
            <person name="Nagy L.G."/>
            <person name="Riley R."/>
            <person name="Tritt A."/>
            <person name="Adam C."/>
            <person name="Daum C."/>
            <person name="Floudas D."/>
            <person name="Sun H."/>
            <person name="Yadav J.S."/>
            <person name="Pangilinan J."/>
            <person name="Larsson K.H."/>
            <person name="Matsuura K."/>
            <person name="Barry K."/>
            <person name="Labutti K."/>
            <person name="Kuo R."/>
            <person name="Ohm R.A."/>
            <person name="Bhattacharya S.S."/>
            <person name="Shirouzu T."/>
            <person name="Yoshinaga Y."/>
            <person name="Martin F.M."/>
            <person name="Grigoriev I.V."/>
            <person name="Hibbett D.S."/>
        </authorList>
    </citation>
    <scope>NUCLEOTIDE SEQUENCE [LARGE SCALE GENOMIC DNA]</scope>
    <source>
        <strain evidence="10 11">CBS 109695</strain>
    </source>
</reference>
<dbReference type="InterPro" id="IPR004582">
    <property type="entry name" value="Checkpoint_prot_Rad17_Rad24"/>
</dbReference>
<evidence type="ECO:0000313" key="11">
    <source>
        <dbReference type="Proteomes" id="UP000076532"/>
    </source>
</evidence>